<accession>A0A8T0JQD3</accession>
<evidence type="ECO:0000313" key="2">
    <source>
        <dbReference type="Proteomes" id="UP000743370"/>
    </source>
</evidence>
<dbReference type="Proteomes" id="UP000743370">
    <property type="component" value="Unassembled WGS sequence"/>
</dbReference>
<sequence>MLKSICSLHIDFFYGLFLISSDQGKILKSAGWDVSIGGSQGTGTLRNFSRPPQFREKIAEASHNQASQLQSTAMETMEAVELEKQKHNNTKMEFLARLTKLEHSEAGQRHISEELNPVSGTRN</sequence>
<protein>
    <submittedName>
        <fullName evidence="1">Golgin candidate 2</fullName>
    </submittedName>
</protein>
<proteinExistence type="predicted"/>
<reference evidence="1 2" key="1">
    <citation type="submission" date="2020-05" db="EMBL/GenBank/DDBJ databases">
        <title>Vigna angularis (adzuki bean) Var. LongXiaoDou No. 4 denovo assembly.</title>
        <authorList>
            <person name="Xiang H."/>
        </authorList>
    </citation>
    <scope>NUCLEOTIDE SEQUENCE [LARGE SCALE GENOMIC DNA]</scope>
    <source>
        <tissue evidence="1">Leaf</tissue>
    </source>
</reference>
<evidence type="ECO:0000313" key="1">
    <source>
        <dbReference type="EMBL" id="KAG2380264.1"/>
    </source>
</evidence>
<dbReference type="EMBL" id="JABFOF010000009">
    <property type="protein sequence ID" value="KAG2380264.1"/>
    <property type="molecule type" value="Genomic_DNA"/>
</dbReference>
<organism evidence="1 2">
    <name type="scientific">Phaseolus angularis</name>
    <name type="common">Azuki bean</name>
    <name type="synonym">Vigna angularis</name>
    <dbReference type="NCBI Taxonomy" id="3914"/>
    <lineage>
        <taxon>Eukaryota</taxon>
        <taxon>Viridiplantae</taxon>
        <taxon>Streptophyta</taxon>
        <taxon>Embryophyta</taxon>
        <taxon>Tracheophyta</taxon>
        <taxon>Spermatophyta</taxon>
        <taxon>Magnoliopsida</taxon>
        <taxon>eudicotyledons</taxon>
        <taxon>Gunneridae</taxon>
        <taxon>Pentapetalae</taxon>
        <taxon>rosids</taxon>
        <taxon>fabids</taxon>
        <taxon>Fabales</taxon>
        <taxon>Fabaceae</taxon>
        <taxon>Papilionoideae</taxon>
        <taxon>50 kb inversion clade</taxon>
        <taxon>NPAAA clade</taxon>
        <taxon>indigoferoid/millettioid clade</taxon>
        <taxon>Phaseoleae</taxon>
        <taxon>Vigna</taxon>
    </lineage>
</organism>
<name>A0A8T0JQD3_PHAAN</name>
<dbReference type="AlphaFoldDB" id="A0A8T0JQD3"/>
<comment type="caution">
    <text evidence="1">The sequence shown here is derived from an EMBL/GenBank/DDBJ whole genome shotgun (WGS) entry which is preliminary data.</text>
</comment>
<gene>
    <name evidence="1" type="ORF">HKW66_Vig0170430</name>
</gene>